<dbReference type="EMBL" id="NBNE01021021">
    <property type="protein sequence ID" value="OWY91117.1"/>
    <property type="molecule type" value="Genomic_DNA"/>
</dbReference>
<gene>
    <name evidence="4" type="ORF">PHMEG_00040440</name>
</gene>
<dbReference type="SMART" id="SM00343">
    <property type="entry name" value="ZnF_C2HC"/>
    <property type="match status" value="1"/>
</dbReference>
<accession>A0A225UD13</accession>
<dbReference type="Pfam" id="PF00098">
    <property type="entry name" value="zf-CCHC"/>
    <property type="match status" value="1"/>
</dbReference>
<comment type="caution">
    <text evidence="4">The sequence shown here is derived from an EMBL/GenBank/DDBJ whole genome shotgun (WGS) entry which is preliminary data.</text>
</comment>
<name>A0A225UD13_9STRA</name>
<dbReference type="InterPro" id="IPR036875">
    <property type="entry name" value="Znf_CCHC_sf"/>
</dbReference>
<dbReference type="GO" id="GO:0003676">
    <property type="term" value="F:nucleic acid binding"/>
    <property type="evidence" value="ECO:0007669"/>
    <property type="project" value="InterPro"/>
</dbReference>
<dbReference type="OrthoDB" id="129824at2759"/>
<feature type="region of interest" description="Disordered" evidence="2">
    <location>
        <begin position="1"/>
        <end position="98"/>
    </location>
</feature>
<organism evidence="4 5">
    <name type="scientific">Phytophthora megakarya</name>
    <dbReference type="NCBI Taxonomy" id="4795"/>
    <lineage>
        <taxon>Eukaryota</taxon>
        <taxon>Sar</taxon>
        <taxon>Stramenopiles</taxon>
        <taxon>Oomycota</taxon>
        <taxon>Peronosporomycetes</taxon>
        <taxon>Peronosporales</taxon>
        <taxon>Peronosporaceae</taxon>
        <taxon>Phytophthora</taxon>
    </lineage>
</organism>
<dbReference type="AlphaFoldDB" id="A0A225UD13"/>
<dbReference type="PROSITE" id="PS50158">
    <property type="entry name" value="ZF_CCHC"/>
    <property type="match status" value="1"/>
</dbReference>
<reference evidence="5" key="1">
    <citation type="submission" date="2017-03" db="EMBL/GenBank/DDBJ databases">
        <title>Phytopthora megakarya and P. palmivora, two closely related causual agents of cacao black pod achieved similar genome size and gene model numbers by different mechanisms.</title>
        <authorList>
            <person name="Ali S."/>
            <person name="Shao J."/>
            <person name="Larry D.J."/>
            <person name="Kronmiller B."/>
            <person name="Shen D."/>
            <person name="Strem M.D."/>
            <person name="Melnick R.L."/>
            <person name="Guiltinan M.J."/>
            <person name="Tyler B.M."/>
            <person name="Meinhardt L.W."/>
            <person name="Bailey B.A."/>
        </authorList>
    </citation>
    <scope>NUCLEOTIDE SEQUENCE [LARGE SCALE GENOMIC DNA]</scope>
    <source>
        <strain evidence="5">zdho120</strain>
    </source>
</reference>
<feature type="domain" description="CCHC-type" evidence="3">
    <location>
        <begin position="103"/>
        <end position="120"/>
    </location>
</feature>
<keyword evidence="1" id="KW-0479">Metal-binding</keyword>
<feature type="compositionally biased region" description="Basic and acidic residues" evidence="2">
    <location>
        <begin position="88"/>
        <end position="98"/>
    </location>
</feature>
<protein>
    <recommendedName>
        <fullName evidence="3">CCHC-type domain-containing protein</fullName>
    </recommendedName>
</protein>
<evidence type="ECO:0000256" key="1">
    <source>
        <dbReference type="PROSITE-ProRule" id="PRU00047"/>
    </source>
</evidence>
<feature type="compositionally biased region" description="Basic residues" evidence="2">
    <location>
        <begin position="64"/>
        <end position="76"/>
    </location>
</feature>
<keyword evidence="1" id="KW-0863">Zinc-finger</keyword>
<evidence type="ECO:0000313" key="4">
    <source>
        <dbReference type="EMBL" id="OWY91117.1"/>
    </source>
</evidence>
<keyword evidence="1" id="KW-0862">Zinc</keyword>
<proteinExistence type="predicted"/>
<dbReference type="Proteomes" id="UP000198211">
    <property type="component" value="Unassembled WGS sequence"/>
</dbReference>
<dbReference type="Gene3D" id="4.10.60.10">
    <property type="entry name" value="Zinc finger, CCHC-type"/>
    <property type="match status" value="1"/>
</dbReference>
<dbReference type="GO" id="GO:0008270">
    <property type="term" value="F:zinc ion binding"/>
    <property type="evidence" value="ECO:0007669"/>
    <property type="project" value="UniProtKB-KW"/>
</dbReference>
<keyword evidence="5" id="KW-1185">Reference proteome</keyword>
<evidence type="ECO:0000256" key="2">
    <source>
        <dbReference type="SAM" id="MobiDB-lite"/>
    </source>
</evidence>
<dbReference type="SUPFAM" id="SSF57756">
    <property type="entry name" value="Retrovirus zinc finger-like domains"/>
    <property type="match status" value="1"/>
</dbReference>
<sequence length="148" mass="16757">MQWGGNKWVRATRKRATPVTTTVVGKAPAAHRTEKTAKARMVRMSRDEDSEDDAEADVTTLPPAKKRKAVVRHVKPVKQPTTSSELQRSTEKEKPAYRRMSERKCFACGNLGHFARECPDKDARARNDEYLARRGIETKPQGNLDRVP</sequence>
<evidence type="ECO:0000259" key="3">
    <source>
        <dbReference type="PROSITE" id="PS50158"/>
    </source>
</evidence>
<evidence type="ECO:0000313" key="5">
    <source>
        <dbReference type="Proteomes" id="UP000198211"/>
    </source>
</evidence>
<dbReference type="InterPro" id="IPR001878">
    <property type="entry name" value="Znf_CCHC"/>
</dbReference>